<reference evidence="8" key="1">
    <citation type="submission" date="2016-11" db="UniProtKB">
        <authorList>
            <consortium name="WormBaseParasite"/>
        </authorList>
    </citation>
    <scope>IDENTIFICATION</scope>
</reference>
<feature type="transmembrane region" description="Helical" evidence="6">
    <location>
        <begin position="33"/>
        <end position="54"/>
    </location>
</feature>
<organism evidence="7 8">
    <name type="scientific">Steinernema glaseri</name>
    <dbReference type="NCBI Taxonomy" id="37863"/>
    <lineage>
        <taxon>Eukaryota</taxon>
        <taxon>Metazoa</taxon>
        <taxon>Ecdysozoa</taxon>
        <taxon>Nematoda</taxon>
        <taxon>Chromadorea</taxon>
        <taxon>Rhabditida</taxon>
        <taxon>Tylenchina</taxon>
        <taxon>Panagrolaimomorpha</taxon>
        <taxon>Strongyloidoidea</taxon>
        <taxon>Steinernematidae</taxon>
        <taxon>Steinernema</taxon>
    </lineage>
</organism>
<dbReference type="AlphaFoldDB" id="A0A1I8AMG3"/>
<evidence type="ECO:0000256" key="5">
    <source>
        <dbReference type="ARBA" id="ARBA00023136"/>
    </source>
</evidence>
<dbReference type="PANTHER" id="PTHR13160">
    <property type="entry name" value="OLIGOSACCHARYLTRANSFERASE COMPLEX SUBUNIT OSTC"/>
    <property type="match status" value="1"/>
</dbReference>
<keyword evidence="7" id="KW-1185">Reference proteome</keyword>
<feature type="transmembrane region" description="Helical" evidence="6">
    <location>
        <begin position="84"/>
        <end position="108"/>
    </location>
</feature>
<evidence type="ECO:0000256" key="3">
    <source>
        <dbReference type="ARBA" id="ARBA00022692"/>
    </source>
</evidence>
<name>A0A1I8AMG3_9BILA</name>
<dbReference type="InterPro" id="IPR042416">
    <property type="entry name" value="OSTC"/>
</dbReference>
<comment type="subunit">
    <text evidence="6">Component of the oligosaccharyltransferase (OST) complex.</text>
</comment>
<evidence type="ECO:0000256" key="2">
    <source>
        <dbReference type="ARBA" id="ARBA00009376"/>
    </source>
</evidence>
<accession>A0A1I8AMG3</accession>
<dbReference type="WBParaSite" id="L893_g7488.t1">
    <property type="protein sequence ID" value="L893_g7488.t1"/>
    <property type="gene ID" value="L893_g7488"/>
</dbReference>
<comment type="function">
    <text evidence="6">Specific component of the STT3A-containing form of the oligosaccharyl transferase (OST) complex that catalyzes the initial transfer of a defined glycan (Glc(3)Man(9)GlcNAc(2) in eukaryotes) from the lipid carrier dolichol-pyrophosphate to an asparagine residue within an Asn-X-Ser/Thr consensus motif in nascent polypeptide chains, the first step in protein N-glycosylation. N-glycosylation occurs cotranslationally and the complex associates with the Sec61 complex at the channel-forming translocon complex that mediates protein translocation across the endoplasmic reticulum (ER). All subunits are required for a maximal enzyme activity.</text>
</comment>
<feature type="transmembrane region" description="Helical" evidence="6">
    <location>
        <begin position="120"/>
        <end position="137"/>
    </location>
</feature>
<dbReference type="PANTHER" id="PTHR13160:SF4">
    <property type="entry name" value="OLIGOSACCHARYLTRANSFERASE COMPLEX SUBUNIT OSTC"/>
    <property type="match status" value="1"/>
</dbReference>
<evidence type="ECO:0000256" key="6">
    <source>
        <dbReference type="RuleBase" id="RU366060"/>
    </source>
</evidence>
<comment type="similarity">
    <text evidence="2 6">Belongs to the OSTC family.</text>
</comment>
<keyword evidence="3 6" id="KW-0812">Transmembrane</keyword>
<sequence>MDFVIEKLLFFQIQPPNVNIKRPWFLEVPSARFVGVVVLCSYALFTAGIVYNVINEPPSVGSTVDERGISRVVPVMPHRVNGQYIMEGVLASFLFSLGGVGFIVLDWVNGTDPTWTKNGRFGWLIFALISVTIAFFGSRSLMHMKMPGYLSY</sequence>
<dbReference type="InterPro" id="IPR021149">
    <property type="entry name" value="OligosaccharylTrfase_OST3/OST6"/>
</dbReference>
<comment type="subcellular location">
    <subcellularLocation>
        <location evidence="1 6">Membrane</location>
        <topology evidence="1 6">Multi-pass membrane protein</topology>
    </subcellularLocation>
</comment>
<evidence type="ECO:0000256" key="1">
    <source>
        <dbReference type="ARBA" id="ARBA00004141"/>
    </source>
</evidence>
<proteinExistence type="inferred from homology"/>
<protein>
    <recommendedName>
        <fullName evidence="6">Oligosaccharyltransferase complex subunit</fullName>
    </recommendedName>
</protein>
<dbReference type="GO" id="GO:0008250">
    <property type="term" value="C:oligosaccharyltransferase complex"/>
    <property type="evidence" value="ECO:0007669"/>
    <property type="project" value="UniProtKB-UniRule"/>
</dbReference>
<keyword evidence="4 6" id="KW-1133">Transmembrane helix</keyword>
<evidence type="ECO:0000313" key="7">
    <source>
        <dbReference type="Proteomes" id="UP000095287"/>
    </source>
</evidence>
<evidence type="ECO:0000313" key="8">
    <source>
        <dbReference type="WBParaSite" id="L893_g7488.t1"/>
    </source>
</evidence>
<evidence type="ECO:0000256" key="4">
    <source>
        <dbReference type="ARBA" id="ARBA00022989"/>
    </source>
</evidence>
<dbReference type="Proteomes" id="UP000095287">
    <property type="component" value="Unplaced"/>
</dbReference>
<dbReference type="Pfam" id="PF04756">
    <property type="entry name" value="OST3_OST6"/>
    <property type="match status" value="1"/>
</dbReference>
<keyword evidence="5 6" id="KW-0472">Membrane</keyword>